<dbReference type="AlphaFoldDB" id="A0A1Y2FVM2"/>
<proteinExistence type="predicted"/>
<feature type="compositionally biased region" description="Low complexity" evidence="1">
    <location>
        <begin position="251"/>
        <end position="267"/>
    </location>
</feature>
<feature type="region of interest" description="Disordered" evidence="1">
    <location>
        <begin position="206"/>
        <end position="267"/>
    </location>
</feature>
<name>A0A1Y2FVM2_9FUNG</name>
<sequence>MYQNPNIYQDPPQINSPTKQRSPQSENNSYTIDIDPAFGIETRTPQQLQPPLQPNYAAYSLSLSQPPIAQQQQQQQQQALSPLSYTTSPGMTSPGMSSPGMSSPGITSPGMTHPSYITTTTSNYVYQGSPTTAVNPYPTSYNSTPTTAVNPYPTNYNGSPINQQLPMIQTGTSVGYPMTSSPAMNPTTPRFSVPLPEHMKNTQIMSPINPQKPMGFGLPLSPQSPINPSYSPASPYNMAPQPSYQNSVPIPSSQSNFNQPSQHYNMN</sequence>
<feature type="compositionally biased region" description="Polar residues" evidence="1">
    <location>
        <begin position="221"/>
        <end position="250"/>
    </location>
</feature>
<dbReference type="STRING" id="1754190.A0A1Y2FVM2"/>
<evidence type="ECO:0000256" key="1">
    <source>
        <dbReference type="SAM" id="MobiDB-lite"/>
    </source>
</evidence>
<keyword evidence="3" id="KW-1185">Reference proteome</keyword>
<reference evidence="2 3" key="1">
    <citation type="submission" date="2016-08" db="EMBL/GenBank/DDBJ databases">
        <title>A Parts List for Fungal Cellulosomes Revealed by Comparative Genomics.</title>
        <authorList>
            <consortium name="DOE Joint Genome Institute"/>
            <person name="Haitjema C.H."/>
            <person name="Gilmore S.P."/>
            <person name="Henske J.K."/>
            <person name="Solomon K.V."/>
            <person name="De Groot R."/>
            <person name="Kuo A."/>
            <person name="Mondo S.J."/>
            <person name="Salamov A.A."/>
            <person name="Labutti K."/>
            <person name="Zhao Z."/>
            <person name="Chiniquy J."/>
            <person name="Barry K."/>
            <person name="Brewer H.M."/>
            <person name="Purvine S.O."/>
            <person name="Wright A.T."/>
            <person name="Boxma B."/>
            <person name="Van Alen T."/>
            <person name="Hackstein J.H."/>
            <person name="Baker S.E."/>
            <person name="Grigoriev I.V."/>
            <person name="O'Malley M.A."/>
        </authorList>
    </citation>
    <scope>NUCLEOTIDE SEQUENCE [LARGE SCALE GENOMIC DNA]</scope>
    <source>
        <strain evidence="2 3">G1</strain>
    </source>
</reference>
<evidence type="ECO:0000313" key="3">
    <source>
        <dbReference type="Proteomes" id="UP000193920"/>
    </source>
</evidence>
<organism evidence="2 3">
    <name type="scientific">Neocallimastix californiae</name>
    <dbReference type="NCBI Taxonomy" id="1754190"/>
    <lineage>
        <taxon>Eukaryota</taxon>
        <taxon>Fungi</taxon>
        <taxon>Fungi incertae sedis</taxon>
        <taxon>Chytridiomycota</taxon>
        <taxon>Chytridiomycota incertae sedis</taxon>
        <taxon>Neocallimastigomycetes</taxon>
        <taxon>Neocallimastigales</taxon>
        <taxon>Neocallimastigaceae</taxon>
        <taxon>Neocallimastix</taxon>
    </lineage>
</organism>
<dbReference type="Proteomes" id="UP000193920">
    <property type="component" value="Unassembled WGS sequence"/>
</dbReference>
<feature type="compositionally biased region" description="Low complexity" evidence="1">
    <location>
        <begin position="66"/>
        <end position="111"/>
    </location>
</feature>
<protein>
    <submittedName>
        <fullName evidence="2">Uncharacterized protein</fullName>
    </submittedName>
</protein>
<feature type="region of interest" description="Disordered" evidence="1">
    <location>
        <begin position="1"/>
        <end position="38"/>
    </location>
</feature>
<comment type="caution">
    <text evidence="2">The sequence shown here is derived from an EMBL/GenBank/DDBJ whole genome shotgun (WGS) entry which is preliminary data.</text>
</comment>
<feature type="compositionally biased region" description="Polar residues" evidence="1">
    <location>
        <begin position="1"/>
        <end position="31"/>
    </location>
</feature>
<evidence type="ECO:0000313" key="2">
    <source>
        <dbReference type="EMBL" id="ORY87236.1"/>
    </source>
</evidence>
<dbReference type="EMBL" id="MCOG01000001">
    <property type="protein sequence ID" value="ORY87236.1"/>
    <property type="molecule type" value="Genomic_DNA"/>
</dbReference>
<feature type="region of interest" description="Disordered" evidence="1">
    <location>
        <begin position="66"/>
        <end position="114"/>
    </location>
</feature>
<accession>A0A1Y2FVM2</accession>
<gene>
    <name evidence="2" type="ORF">LY90DRAFT_696654</name>
</gene>